<sequence>MSFFTTTQAKRTAQSFKESRNMVSKSEASILAESASEFNRTKYYDIFLSHSFLDASTILGIKVELERMGYSVYVDWIEDKQLDRTKVNKYTARVLQERMNQSKCLFFATSDNHSNSKWMPWELGFMDGKKDKAAILPVLDHDPGNDSYSGQEYLGVYPYIVKSTTQENTNKMTLFVSESSTNYVSFDAWLLGQKPTERN</sequence>
<gene>
    <name evidence="1" type="ORF">F9K24_13675</name>
</gene>
<reference evidence="1 2" key="1">
    <citation type="submission" date="2019-10" db="EMBL/GenBank/DDBJ databases">
        <title>Extracellular Electron Transfer in a Candidatus Methanoperedens spp. Enrichment Culture.</title>
        <authorList>
            <person name="Berger S."/>
            <person name="Rangel Shaw D."/>
            <person name="Berben T."/>
            <person name="In 'T Zandt M."/>
            <person name="Frank J."/>
            <person name="Reimann J."/>
            <person name="Jetten M.S.M."/>
            <person name="Welte C.U."/>
        </authorList>
    </citation>
    <scope>NUCLEOTIDE SEQUENCE [LARGE SCALE GENOMIC DNA]</scope>
    <source>
        <strain evidence="1">SB12</strain>
    </source>
</reference>
<dbReference type="EMBL" id="WBUI01000014">
    <property type="protein sequence ID" value="KAB2931400.1"/>
    <property type="molecule type" value="Genomic_DNA"/>
</dbReference>
<evidence type="ECO:0000313" key="2">
    <source>
        <dbReference type="Proteomes" id="UP000460298"/>
    </source>
</evidence>
<organism evidence="1 2">
    <name type="scientific">Leptonema illini</name>
    <dbReference type="NCBI Taxonomy" id="183"/>
    <lineage>
        <taxon>Bacteria</taxon>
        <taxon>Pseudomonadati</taxon>
        <taxon>Spirochaetota</taxon>
        <taxon>Spirochaetia</taxon>
        <taxon>Leptospirales</taxon>
        <taxon>Leptospiraceae</taxon>
        <taxon>Leptonema</taxon>
    </lineage>
</organism>
<dbReference type="InterPro" id="IPR035897">
    <property type="entry name" value="Toll_tir_struct_dom_sf"/>
</dbReference>
<dbReference type="Proteomes" id="UP000460298">
    <property type="component" value="Unassembled WGS sequence"/>
</dbReference>
<dbReference type="Gene3D" id="3.40.50.10140">
    <property type="entry name" value="Toll/interleukin-1 receptor homology (TIR) domain"/>
    <property type="match status" value="1"/>
</dbReference>
<dbReference type="SUPFAM" id="SSF52200">
    <property type="entry name" value="Toll/Interleukin receptor TIR domain"/>
    <property type="match status" value="1"/>
</dbReference>
<protein>
    <submittedName>
        <fullName evidence="1">TIR domain-containing protein</fullName>
    </submittedName>
</protein>
<proteinExistence type="predicted"/>
<comment type="caution">
    <text evidence="1">The sequence shown here is derived from an EMBL/GenBank/DDBJ whole genome shotgun (WGS) entry which is preliminary data.</text>
</comment>
<accession>A0A833H0I2</accession>
<name>A0A833H0I2_9LEPT</name>
<dbReference type="AlphaFoldDB" id="A0A833H0I2"/>
<evidence type="ECO:0000313" key="1">
    <source>
        <dbReference type="EMBL" id="KAB2931400.1"/>
    </source>
</evidence>